<reference evidence="2" key="1">
    <citation type="submission" date="2019-11" db="EMBL/GenBank/DDBJ databases">
        <authorList>
            <person name="Feng L."/>
        </authorList>
    </citation>
    <scope>NUCLEOTIDE SEQUENCE</scope>
    <source>
        <strain evidence="2">CnexileLFYP112</strain>
    </source>
</reference>
<keyword evidence="1" id="KW-0732">Signal</keyword>
<accession>A0A6N2VWS9</accession>
<evidence type="ECO:0008006" key="3">
    <source>
        <dbReference type="Google" id="ProtNLM"/>
    </source>
</evidence>
<sequence>MKKYKRIISMVAAVVLCLGVTACSKEKDFDAKGYVQSAMDAIYHGEYATYAKFLDISEEEAKKQEEEDFQEIMSQQFSEEDRMTEEGIAAYTEKMHQAYKLAKYEVLEAKKAEDGSYIVKVKAEPADVFQTLEESSTEVSNEKIAQELDPADPEVFASVLMDSIQRSIDKNTYGEAVTVEVRVTKDDSGAYILDETEMNKLEDALFLE</sequence>
<feature type="signal peptide" evidence="1">
    <location>
        <begin position="1"/>
        <end position="22"/>
    </location>
</feature>
<protein>
    <recommendedName>
        <fullName evidence="3">DUF5105 domain-containing protein</fullName>
    </recommendedName>
</protein>
<dbReference type="PROSITE" id="PS51257">
    <property type="entry name" value="PROKAR_LIPOPROTEIN"/>
    <property type="match status" value="1"/>
</dbReference>
<organism evidence="2">
    <name type="scientific">[Clostridium] nexile</name>
    <dbReference type="NCBI Taxonomy" id="29361"/>
    <lineage>
        <taxon>Bacteria</taxon>
        <taxon>Bacillati</taxon>
        <taxon>Bacillota</taxon>
        <taxon>Clostridia</taxon>
        <taxon>Lachnospirales</taxon>
        <taxon>Lachnospiraceae</taxon>
        <taxon>Tyzzerella</taxon>
    </lineage>
</organism>
<dbReference type="EMBL" id="CACRTG010000041">
    <property type="protein sequence ID" value="VYT34814.1"/>
    <property type="molecule type" value="Genomic_DNA"/>
</dbReference>
<name>A0A6N2VWS9_9FIRM</name>
<evidence type="ECO:0000256" key="1">
    <source>
        <dbReference type="SAM" id="SignalP"/>
    </source>
</evidence>
<gene>
    <name evidence="2" type="ORF">CNLFYP112_02985</name>
</gene>
<evidence type="ECO:0000313" key="2">
    <source>
        <dbReference type="EMBL" id="VYT34814.1"/>
    </source>
</evidence>
<dbReference type="AlphaFoldDB" id="A0A6N2VWS9"/>
<feature type="chain" id="PRO_5038656834" description="DUF5105 domain-containing protein" evidence="1">
    <location>
        <begin position="23"/>
        <end position="208"/>
    </location>
</feature>
<proteinExistence type="predicted"/>